<evidence type="ECO:0000313" key="4">
    <source>
        <dbReference type="Proteomes" id="UP001605036"/>
    </source>
</evidence>
<evidence type="ECO:0000313" key="3">
    <source>
        <dbReference type="EMBL" id="KAL2622830.1"/>
    </source>
</evidence>
<proteinExistence type="predicted"/>
<feature type="domain" description="Reverse transcriptase zinc-binding" evidence="2">
    <location>
        <begin position="71"/>
        <end position="137"/>
    </location>
</feature>
<accession>A0ABD1Y7V2</accession>
<keyword evidence="4" id="KW-1185">Reference proteome</keyword>
<feature type="compositionally biased region" description="Polar residues" evidence="1">
    <location>
        <begin position="291"/>
        <end position="301"/>
    </location>
</feature>
<feature type="region of interest" description="Disordered" evidence="1">
    <location>
        <begin position="251"/>
        <end position="317"/>
    </location>
</feature>
<sequence length="317" mass="36937">MGIFQQWLSTVKIGIQKLELSPSWRWRTEGTKWKGWLRPSKFWHNLNEMEETLEDLSPKWPAGTYQLTWRSRWKHLWKSAGPPRIKLWIWRLLRRAFFTGERMEIMQVAFNPCSRCNDEIETVPHLFYGCRDSRTRWNKLQEVITNGPSNLRIPYGLLELIDEAVATQRKGGPLIFILYSVTNSIWQDRNQVLYSQEPQRTPLQLSLEQACAEIEGSISNRQSATRWGQGIKALEGVNDLLKFLAEATRSAQRNAMPDVDNENVESRTSSLPDENPQEHPPDKHFSRNTEIDSSAFRTTPRPTIDRTNDEQESIRAT</sequence>
<dbReference type="AlphaFoldDB" id="A0ABD1Y7V2"/>
<organism evidence="3 4">
    <name type="scientific">Riccia fluitans</name>
    <dbReference type="NCBI Taxonomy" id="41844"/>
    <lineage>
        <taxon>Eukaryota</taxon>
        <taxon>Viridiplantae</taxon>
        <taxon>Streptophyta</taxon>
        <taxon>Embryophyta</taxon>
        <taxon>Marchantiophyta</taxon>
        <taxon>Marchantiopsida</taxon>
        <taxon>Marchantiidae</taxon>
        <taxon>Marchantiales</taxon>
        <taxon>Ricciaceae</taxon>
        <taxon>Riccia</taxon>
    </lineage>
</organism>
<dbReference type="Proteomes" id="UP001605036">
    <property type="component" value="Unassembled WGS sequence"/>
</dbReference>
<gene>
    <name evidence="3" type="ORF">R1flu_003035</name>
</gene>
<feature type="compositionally biased region" description="Basic and acidic residues" evidence="1">
    <location>
        <begin position="303"/>
        <end position="317"/>
    </location>
</feature>
<evidence type="ECO:0000256" key="1">
    <source>
        <dbReference type="SAM" id="MobiDB-lite"/>
    </source>
</evidence>
<dbReference type="InterPro" id="IPR026960">
    <property type="entry name" value="RVT-Znf"/>
</dbReference>
<comment type="caution">
    <text evidence="3">The sequence shown here is derived from an EMBL/GenBank/DDBJ whole genome shotgun (WGS) entry which is preliminary data.</text>
</comment>
<protein>
    <recommendedName>
        <fullName evidence="2">Reverse transcriptase zinc-binding domain-containing protein</fullName>
    </recommendedName>
</protein>
<name>A0ABD1Y7V2_9MARC</name>
<dbReference type="EMBL" id="JBHFFA010000006">
    <property type="protein sequence ID" value="KAL2622830.1"/>
    <property type="molecule type" value="Genomic_DNA"/>
</dbReference>
<dbReference type="Pfam" id="PF13966">
    <property type="entry name" value="zf-RVT"/>
    <property type="match status" value="1"/>
</dbReference>
<evidence type="ECO:0000259" key="2">
    <source>
        <dbReference type="Pfam" id="PF13966"/>
    </source>
</evidence>
<reference evidence="3 4" key="1">
    <citation type="submission" date="2024-09" db="EMBL/GenBank/DDBJ databases">
        <title>Chromosome-scale assembly of Riccia fluitans.</title>
        <authorList>
            <person name="Paukszto L."/>
            <person name="Sawicki J."/>
            <person name="Karawczyk K."/>
            <person name="Piernik-Szablinska J."/>
            <person name="Szczecinska M."/>
            <person name="Mazdziarz M."/>
        </authorList>
    </citation>
    <scope>NUCLEOTIDE SEQUENCE [LARGE SCALE GENOMIC DNA]</scope>
    <source>
        <strain evidence="3">Rf_01</strain>
        <tissue evidence="3">Aerial parts of the thallus</tissue>
    </source>
</reference>
<feature type="compositionally biased region" description="Basic and acidic residues" evidence="1">
    <location>
        <begin position="276"/>
        <end position="290"/>
    </location>
</feature>